<evidence type="ECO:0000313" key="2">
    <source>
        <dbReference type="EMBL" id="KAL0515949.1"/>
    </source>
</evidence>
<reference evidence="2 3" key="1">
    <citation type="submission" date="2024-02" db="EMBL/GenBank/DDBJ databases">
        <title>FIRST GENOME SEQUENCES OF Leishmania (Viannia) shawi, Leishmania (Viannia) lindenbergi AND Leishmania (Viannia) utingensis.</title>
        <authorList>
            <person name="Resadore F."/>
            <person name="Custodio M.G.F."/>
            <person name="Boite M.C."/>
            <person name="Cupolillo E."/>
            <person name="Ferreira G.E.M."/>
        </authorList>
    </citation>
    <scope>NUCLEOTIDE SEQUENCE [LARGE SCALE GENOMIC DNA]</scope>
    <source>
        <strain evidence="2 3">ITUB/BR/1977/M4964</strain>
    </source>
</reference>
<evidence type="ECO:0000313" key="3">
    <source>
        <dbReference type="Proteomes" id="UP001482455"/>
    </source>
</evidence>
<dbReference type="GO" id="GO:0003987">
    <property type="term" value="F:acetate-CoA ligase activity"/>
    <property type="evidence" value="ECO:0007669"/>
    <property type="project" value="TreeGrafter"/>
</dbReference>
<dbReference type="FunFam" id="3.30.300.30:FF:000004">
    <property type="entry name" value="Acetyl-coenzyme A synthetase"/>
    <property type="match status" value="1"/>
</dbReference>
<evidence type="ECO:0000259" key="1">
    <source>
        <dbReference type="Pfam" id="PF13193"/>
    </source>
</evidence>
<dbReference type="Gene3D" id="3.30.300.30">
    <property type="match status" value="1"/>
</dbReference>
<organism evidence="2 3">
    <name type="scientific">Leishmania utingensis</name>
    <dbReference type="NCBI Taxonomy" id="653362"/>
    <lineage>
        <taxon>Eukaryota</taxon>
        <taxon>Discoba</taxon>
        <taxon>Euglenozoa</taxon>
        <taxon>Kinetoplastea</taxon>
        <taxon>Metakinetoplastina</taxon>
        <taxon>Trypanosomatida</taxon>
        <taxon>Trypanosomatidae</taxon>
        <taxon>Leishmaniinae</taxon>
        <taxon>Leishmania</taxon>
    </lineage>
</organism>
<gene>
    <name evidence="2" type="ORF">Q4I30_000421</name>
</gene>
<dbReference type="GO" id="GO:0006085">
    <property type="term" value="P:acetyl-CoA biosynthetic process"/>
    <property type="evidence" value="ECO:0007669"/>
    <property type="project" value="TreeGrafter"/>
</dbReference>
<protein>
    <submittedName>
        <fullName evidence="2">AMP-binding enzyme C-terminal domain containing protein</fullName>
    </submittedName>
</protein>
<feature type="non-terminal residue" evidence="2">
    <location>
        <position position="1"/>
    </location>
</feature>
<dbReference type="PANTHER" id="PTHR24095">
    <property type="entry name" value="ACETYL-COENZYME A SYNTHETASE"/>
    <property type="match status" value="1"/>
</dbReference>
<dbReference type="Pfam" id="PF13193">
    <property type="entry name" value="AMP-binding_C"/>
    <property type="match status" value="1"/>
</dbReference>
<accession>A0AAW3B3F2</accession>
<proteinExistence type="predicted"/>
<dbReference type="SUPFAM" id="SSF56801">
    <property type="entry name" value="Acetyl-CoA synthetase-like"/>
    <property type="match status" value="1"/>
</dbReference>
<dbReference type="InterPro" id="IPR025110">
    <property type="entry name" value="AMP-bd_C"/>
</dbReference>
<dbReference type="InterPro" id="IPR045851">
    <property type="entry name" value="AMP-bd_C_sf"/>
</dbReference>
<keyword evidence="3" id="KW-1185">Reference proteome</keyword>
<feature type="domain" description="AMP-binding enzyme C-terminal" evidence="1">
    <location>
        <begin position="16"/>
        <end position="95"/>
    </location>
</feature>
<dbReference type="AlphaFoldDB" id="A0AAW3B3F2"/>
<name>A0AAW3B3F2_9TRYP</name>
<comment type="caution">
    <text evidence="2">The sequence shown here is derived from an EMBL/GenBank/DDBJ whole genome shotgun (WGS) entry which is preliminary data.</text>
</comment>
<dbReference type="PANTHER" id="PTHR24095:SF14">
    <property type="entry name" value="ACETYL-COENZYME A SYNTHETASE 1"/>
    <property type="match status" value="1"/>
</dbReference>
<dbReference type="Proteomes" id="UP001482455">
    <property type="component" value="Unassembled WGS sequence"/>
</dbReference>
<dbReference type="EMBL" id="JBAMZL010000001">
    <property type="protein sequence ID" value="KAL0515949.1"/>
    <property type="molecule type" value="Genomic_DNA"/>
</dbReference>
<sequence>VDDVLNVSGHRIGTSEIEESVNTHPAVVESAAVGFPHSIKGEGIYVFLTFQQGTEVTPELLAAVKATVRKVIGPLATPDVLHPAQEGLPKTRSGKIVRRVLRKIATHNDDDLGDTSTLADPTVVDALKRSRAKWVDRS</sequence>